<gene>
    <name evidence="2" type="ORF">DF182_24765</name>
</gene>
<keyword evidence="3" id="KW-1185">Reference proteome</keyword>
<organism evidence="2 3">
    <name type="scientific">Chitinophaga flava</name>
    <dbReference type="NCBI Taxonomy" id="2259036"/>
    <lineage>
        <taxon>Bacteria</taxon>
        <taxon>Pseudomonadati</taxon>
        <taxon>Bacteroidota</taxon>
        <taxon>Chitinophagia</taxon>
        <taxon>Chitinophagales</taxon>
        <taxon>Chitinophagaceae</taxon>
        <taxon>Chitinophaga</taxon>
    </lineage>
</organism>
<dbReference type="Proteomes" id="UP000253410">
    <property type="component" value="Unassembled WGS sequence"/>
</dbReference>
<evidence type="ECO:0000313" key="3">
    <source>
        <dbReference type="Proteomes" id="UP000253410"/>
    </source>
</evidence>
<dbReference type="GO" id="GO:0016758">
    <property type="term" value="F:hexosyltransferase activity"/>
    <property type="evidence" value="ECO:0007669"/>
    <property type="project" value="UniProtKB-ARBA"/>
</dbReference>
<evidence type="ECO:0000313" key="2">
    <source>
        <dbReference type="EMBL" id="RBL89712.1"/>
    </source>
</evidence>
<evidence type="ECO:0000259" key="1">
    <source>
        <dbReference type="Pfam" id="PF00535"/>
    </source>
</evidence>
<dbReference type="EMBL" id="QFFJ01000002">
    <property type="protein sequence ID" value="RBL89712.1"/>
    <property type="molecule type" value="Genomic_DNA"/>
</dbReference>
<dbReference type="Pfam" id="PF00535">
    <property type="entry name" value="Glycos_transf_2"/>
    <property type="match status" value="1"/>
</dbReference>
<dbReference type="OrthoDB" id="9788101at2"/>
<proteinExistence type="predicted"/>
<dbReference type="SUPFAM" id="SSF53448">
    <property type="entry name" value="Nucleotide-diphospho-sugar transferases"/>
    <property type="match status" value="1"/>
</dbReference>
<dbReference type="Gene3D" id="3.90.550.10">
    <property type="entry name" value="Spore Coat Polysaccharide Biosynthesis Protein SpsA, Chain A"/>
    <property type="match status" value="1"/>
</dbReference>
<sequence>MTVTDKRSSPPVVSIITVCYNAARFIESTIQSVLAQTYPHIEYIIIDGASKDNTLEVVAPYRSRIAKVVSEKDNGLYDAMNKGMQLATGEYLLFLNADDTLADNTVIEQMLQACPDADVYYGEAMFIDEKGAELGLRSEQTPHQVPAQLTWKSLKHGMVVSHQAYIIRRRLSPLYDLQYKVCADIDWMIRTLKASRHICNTHVVVSRFRVGGTSKQRQQLAWKERYKILSRYYGHIPNFTHHLFIGLRYIFSKKY</sequence>
<dbReference type="PANTHER" id="PTHR22916">
    <property type="entry name" value="GLYCOSYLTRANSFERASE"/>
    <property type="match status" value="1"/>
</dbReference>
<accession>A0A365XTN0</accession>
<keyword evidence="2" id="KW-0808">Transferase</keyword>
<feature type="domain" description="Glycosyltransferase 2-like" evidence="1">
    <location>
        <begin position="14"/>
        <end position="170"/>
    </location>
</feature>
<dbReference type="AlphaFoldDB" id="A0A365XTN0"/>
<dbReference type="InterPro" id="IPR001173">
    <property type="entry name" value="Glyco_trans_2-like"/>
</dbReference>
<dbReference type="PANTHER" id="PTHR22916:SF3">
    <property type="entry name" value="UDP-GLCNAC:BETAGAL BETA-1,3-N-ACETYLGLUCOSAMINYLTRANSFERASE-LIKE PROTEIN 1"/>
    <property type="match status" value="1"/>
</dbReference>
<dbReference type="CDD" id="cd06433">
    <property type="entry name" value="GT_2_WfgS_like"/>
    <property type="match status" value="1"/>
</dbReference>
<comment type="caution">
    <text evidence="2">The sequence shown here is derived from an EMBL/GenBank/DDBJ whole genome shotgun (WGS) entry which is preliminary data.</text>
</comment>
<dbReference type="InterPro" id="IPR029044">
    <property type="entry name" value="Nucleotide-diphossugar_trans"/>
</dbReference>
<protein>
    <submittedName>
        <fullName evidence="2">Glycosyl transferase</fullName>
    </submittedName>
</protein>
<reference evidence="2 3" key="1">
    <citation type="submission" date="2018-05" db="EMBL/GenBank/DDBJ databases">
        <title>Chitinophaga sp. K3CV102501T nov., isolated from isolated from a monsoon evergreen broad-leaved forest soil.</title>
        <authorList>
            <person name="Lv Y."/>
        </authorList>
    </citation>
    <scope>NUCLEOTIDE SEQUENCE [LARGE SCALE GENOMIC DNA]</scope>
    <source>
        <strain evidence="2 3">GDMCC 1.1325</strain>
    </source>
</reference>
<name>A0A365XTN0_9BACT</name>